<comment type="caution">
    <text evidence="3">The sequence shown here is derived from an EMBL/GenBank/DDBJ whole genome shotgun (WGS) entry which is preliminary data.</text>
</comment>
<keyword evidence="1" id="KW-0233">DNA recombination</keyword>
<dbReference type="RefSeq" id="WP_212493267.1">
    <property type="nucleotide sequence ID" value="NZ_JAFCJH010000017.1"/>
</dbReference>
<keyword evidence="4" id="KW-1185">Reference proteome</keyword>
<accession>A0ABS5FKN6</accession>
<dbReference type="EMBL" id="JAFCJH010000017">
    <property type="protein sequence ID" value="MBR0797345.1"/>
    <property type="molecule type" value="Genomic_DNA"/>
</dbReference>
<dbReference type="Gene3D" id="1.10.443.10">
    <property type="entry name" value="Intergrase catalytic core"/>
    <property type="match status" value="1"/>
</dbReference>
<proteinExistence type="predicted"/>
<dbReference type="InterPro" id="IPR011010">
    <property type="entry name" value="DNA_brk_join_enz"/>
</dbReference>
<evidence type="ECO:0000256" key="2">
    <source>
        <dbReference type="SAM" id="MobiDB-lite"/>
    </source>
</evidence>
<evidence type="ECO:0000313" key="3">
    <source>
        <dbReference type="EMBL" id="MBR0797345.1"/>
    </source>
</evidence>
<protein>
    <recommendedName>
        <fullName evidence="5">Tyr recombinase domain-containing protein</fullName>
    </recommendedName>
</protein>
<organism evidence="3 4">
    <name type="scientific">Bradyrhizobium jicamae</name>
    <dbReference type="NCBI Taxonomy" id="280332"/>
    <lineage>
        <taxon>Bacteria</taxon>
        <taxon>Pseudomonadati</taxon>
        <taxon>Pseudomonadota</taxon>
        <taxon>Alphaproteobacteria</taxon>
        <taxon>Hyphomicrobiales</taxon>
        <taxon>Nitrobacteraceae</taxon>
        <taxon>Bradyrhizobium</taxon>
    </lineage>
</organism>
<evidence type="ECO:0000313" key="4">
    <source>
        <dbReference type="Proteomes" id="UP001315278"/>
    </source>
</evidence>
<sequence length="426" mass="48406">MTKPPRSALPLPRYVERKPLRAGAWAYFFHVPSWAKKDGCLVQSAPLGTDYEEAVKRAEEIFLPAFDEWRTGGAPSPSSKSPAVIKTGTLDWMFAEYRVDRRYKKLSPKQKRNHEVGFKLVGGYVLKDGTRLGQKSLSAIDTGIADDLYEKLLVVKVTDERGNTVERERKTTVNHAMKSCRRAWFICARRHPKMVVDGSIPMVNPFAKMGLESSDRETPTATYEELVAFRTKAVALGLSSLATAALIGWEWLQREKDIFAAFTVDHYRPKDMLRMVRVVDEKTDNISWIPLFDDAGAPLYPELMAELDAIKRERIGGLMLVRDWGSRLPWPTWPKPEEPDFTHMSRKVKEVIRAAGLRDELSFRSFRHGGFTETGDAELTDREIMAQGRHTSPKVLPKYVKRTTKQIATGTKKRRAARTKDGHLSE</sequence>
<dbReference type="Proteomes" id="UP001315278">
    <property type="component" value="Unassembled WGS sequence"/>
</dbReference>
<name>A0ABS5FKN6_9BRAD</name>
<gene>
    <name evidence="3" type="ORF">JQ615_18315</name>
</gene>
<evidence type="ECO:0008006" key="5">
    <source>
        <dbReference type="Google" id="ProtNLM"/>
    </source>
</evidence>
<dbReference type="InterPro" id="IPR013762">
    <property type="entry name" value="Integrase-like_cat_sf"/>
</dbReference>
<evidence type="ECO:0000256" key="1">
    <source>
        <dbReference type="ARBA" id="ARBA00023172"/>
    </source>
</evidence>
<dbReference type="SUPFAM" id="SSF56349">
    <property type="entry name" value="DNA breaking-rejoining enzymes"/>
    <property type="match status" value="1"/>
</dbReference>
<reference evidence="4" key="1">
    <citation type="journal article" date="2021" name="ISME J.">
        <title>Evolutionary origin and ecological implication of a unique nif island in free-living Bradyrhizobium lineages.</title>
        <authorList>
            <person name="Tao J."/>
        </authorList>
    </citation>
    <scope>NUCLEOTIDE SEQUENCE [LARGE SCALE GENOMIC DNA]</scope>
    <source>
        <strain evidence="4">SZCCT0434</strain>
    </source>
</reference>
<feature type="region of interest" description="Disordered" evidence="2">
    <location>
        <begin position="406"/>
        <end position="426"/>
    </location>
</feature>